<dbReference type="PROSITE" id="PS50850">
    <property type="entry name" value="MFS"/>
    <property type="match status" value="1"/>
</dbReference>
<feature type="transmembrane region" description="Helical" evidence="6">
    <location>
        <begin position="15"/>
        <end position="43"/>
    </location>
</feature>
<accession>A0A3N2ATY3</accession>
<dbReference type="PANTHER" id="PTHR23534">
    <property type="entry name" value="MFS PERMEASE"/>
    <property type="match status" value="1"/>
</dbReference>
<feature type="transmembrane region" description="Helical" evidence="6">
    <location>
        <begin position="103"/>
        <end position="120"/>
    </location>
</feature>
<evidence type="ECO:0000313" key="9">
    <source>
        <dbReference type="Proteomes" id="UP000275456"/>
    </source>
</evidence>
<keyword evidence="4 6" id="KW-0472">Membrane</keyword>
<dbReference type="GO" id="GO:0005886">
    <property type="term" value="C:plasma membrane"/>
    <property type="evidence" value="ECO:0007669"/>
    <property type="project" value="UniProtKB-SubCell"/>
</dbReference>
<feature type="transmembrane region" description="Helical" evidence="6">
    <location>
        <begin position="141"/>
        <end position="160"/>
    </location>
</feature>
<feature type="transmembrane region" description="Helical" evidence="6">
    <location>
        <begin position="49"/>
        <end position="72"/>
    </location>
</feature>
<feature type="region of interest" description="Disordered" evidence="5">
    <location>
        <begin position="401"/>
        <end position="424"/>
    </location>
</feature>
<feature type="domain" description="Major facilitator superfamily (MFS) profile" evidence="7">
    <location>
        <begin position="14"/>
        <end position="400"/>
    </location>
</feature>
<organism evidence="8 9">
    <name type="scientific">Agrococcus jenensis</name>
    <dbReference type="NCBI Taxonomy" id="46353"/>
    <lineage>
        <taxon>Bacteria</taxon>
        <taxon>Bacillati</taxon>
        <taxon>Actinomycetota</taxon>
        <taxon>Actinomycetes</taxon>
        <taxon>Micrococcales</taxon>
        <taxon>Microbacteriaceae</taxon>
        <taxon>Agrococcus</taxon>
    </lineage>
</organism>
<dbReference type="Pfam" id="PF07690">
    <property type="entry name" value="MFS_1"/>
    <property type="match status" value="1"/>
</dbReference>
<comment type="caution">
    <text evidence="8">The sequence shown here is derived from an EMBL/GenBank/DDBJ whole genome shotgun (WGS) entry which is preliminary data.</text>
</comment>
<feature type="transmembrane region" description="Helical" evidence="6">
    <location>
        <begin position="258"/>
        <end position="283"/>
    </location>
</feature>
<evidence type="ECO:0000256" key="1">
    <source>
        <dbReference type="ARBA" id="ARBA00004651"/>
    </source>
</evidence>
<dbReference type="OrthoDB" id="9776171at2"/>
<feature type="transmembrane region" description="Helical" evidence="6">
    <location>
        <begin position="226"/>
        <end position="246"/>
    </location>
</feature>
<dbReference type="Proteomes" id="UP000275456">
    <property type="component" value="Unassembled WGS sequence"/>
</dbReference>
<evidence type="ECO:0000256" key="4">
    <source>
        <dbReference type="ARBA" id="ARBA00023136"/>
    </source>
</evidence>
<evidence type="ECO:0000313" key="8">
    <source>
        <dbReference type="EMBL" id="ROR66497.1"/>
    </source>
</evidence>
<evidence type="ECO:0000256" key="6">
    <source>
        <dbReference type="SAM" id="Phobius"/>
    </source>
</evidence>
<evidence type="ECO:0000256" key="5">
    <source>
        <dbReference type="SAM" id="MobiDB-lite"/>
    </source>
</evidence>
<keyword evidence="3 6" id="KW-1133">Transmembrane helix</keyword>
<reference evidence="8 9" key="1">
    <citation type="submission" date="2018-11" db="EMBL/GenBank/DDBJ databases">
        <title>Sequencing the genomes of 1000 actinobacteria strains.</title>
        <authorList>
            <person name="Klenk H.-P."/>
        </authorList>
    </citation>
    <scope>NUCLEOTIDE SEQUENCE [LARGE SCALE GENOMIC DNA]</scope>
    <source>
        <strain evidence="8 9">DSM 9580</strain>
    </source>
</reference>
<sequence length="424" mass="41805">MTAAGAPHPSQRRTLVVLSAVQALGGVANGVALGVGSLLVAQVTGREELAGLAATLLTLGGAGLALPLARLAHRRGRRIALTAGALLALVGTVLLAVGGALGSPWIVLPGFLLLGGAMAVNLQSRFAATDLSQPSRRGRDLALVVWMTTIGVIVGPNLIAPGDALGTALGLPHLVGAYVISGAATALMAAVLWLLLRPDPLLESRADAPAAVGPAAQLRLRDHPRAVAAVVAVAAAHATMVGVMALTPVHLEHAGHALALIGFTMSAHTAGMYALSPVFGWLTDRVGPRATTLLGAAILLSSVVANLLLGPDLAPVGLALLGLGWSAATVAGSTIVAGAVVPALRPALQGRSDLVMGLAGAAAGAAAGPLLGLAGYGGLNLAMLPVIATVAVAAVLATRRPGDGAGDDAPSSGRPAARTGRRVP</sequence>
<dbReference type="InterPro" id="IPR020846">
    <property type="entry name" value="MFS_dom"/>
</dbReference>
<keyword evidence="9" id="KW-1185">Reference proteome</keyword>
<evidence type="ECO:0000256" key="2">
    <source>
        <dbReference type="ARBA" id="ARBA00022692"/>
    </source>
</evidence>
<dbReference type="PANTHER" id="PTHR23534:SF1">
    <property type="entry name" value="MAJOR FACILITATOR SUPERFAMILY PROTEIN"/>
    <property type="match status" value="1"/>
</dbReference>
<feature type="transmembrane region" description="Helical" evidence="6">
    <location>
        <begin position="316"/>
        <end position="342"/>
    </location>
</feature>
<dbReference type="Gene3D" id="1.20.1250.20">
    <property type="entry name" value="MFS general substrate transporter like domains"/>
    <property type="match status" value="1"/>
</dbReference>
<dbReference type="InterPro" id="IPR011701">
    <property type="entry name" value="MFS"/>
</dbReference>
<name>A0A3N2ATY3_9MICO</name>
<gene>
    <name evidence="8" type="ORF">EDD26_1880</name>
</gene>
<dbReference type="InterPro" id="IPR036259">
    <property type="entry name" value="MFS_trans_sf"/>
</dbReference>
<protein>
    <submittedName>
        <fullName evidence="8">Putative MFS family arabinose efflux permease</fullName>
    </submittedName>
</protein>
<feature type="transmembrane region" description="Helical" evidence="6">
    <location>
        <begin position="79"/>
        <end position="97"/>
    </location>
</feature>
<dbReference type="AlphaFoldDB" id="A0A3N2ATY3"/>
<dbReference type="GO" id="GO:0022857">
    <property type="term" value="F:transmembrane transporter activity"/>
    <property type="evidence" value="ECO:0007669"/>
    <property type="project" value="InterPro"/>
</dbReference>
<feature type="transmembrane region" description="Helical" evidence="6">
    <location>
        <begin position="379"/>
        <end position="397"/>
    </location>
</feature>
<evidence type="ECO:0000256" key="3">
    <source>
        <dbReference type="ARBA" id="ARBA00022989"/>
    </source>
</evidence>
<proteinExistence type="predicted"/>
<dbReference type="EMBL" id="RKHJ01000001">
    <property type="protein sequence ID" value="ROR66497.1"/>
    <property type="molecule type" value="Genomic_DNA"/>
</dbReference>
<evidence type="ECO:0000259" key="7">
    <source>
        <dbReference type="PROSITE" id="PS50850"/>
    </source>
</evidence>
<dbReference type="RefSeq" id="WP_123697477.1">
    <property type="nucleotide sequence ID" value="NZ_RKHJ01000001.1"/>
</dbReference>
<feature type="transmembrane region" description="Helical" evidence="6">
    <location>
        <begin position="290"/>
        <end position="310"/>
    </location>
</feature>
<comment type="subcellular location">
    <subcellularLocation>
        <location evidence="1">Cell membrane</location>
        <topology evidence="1">Multi-pass membrane protein</topology>
    </subcellularLocation>
</comment>
<keyword evidence="2 6" id="KW-0812">Transmembrane</keyword>
<dbReference type="SUPFAM" id="SSF103473">
    <property type="entry name" value="MFS general substrate transporter"/>
    <property type="match status" value="1"/>
</dbReference>
<feature type="transmembrane region" description="Helical" evidence="6">
    <location>
        <begin position="175"/>
        <end position="196"/>
    </location>
</feature>
<feature type="transmembrane region" description="Helical" evidence="6">
    <location>
        <begin position="354"/>
        <end position="373"/>
    </location>
</feature>